<evidence type="ECO:0000256" key="2">
    <source>
        <dbReference type="ARBA" id="ARBA00022679"/>
    </source>
</evidence>
<keyword evidence="2" id="KW-0808">Transferase</keyword>
<dbReference type="Pfam" id="PF01144">
    <property type="entry name" value="CoA_trans"/>
    <property type="match status" value="1"/>
</dbReference>
<dbReference type="InterPro" id="IPR004165">
    <property type="entry name" value="CoA_trans_fam_I"/>
</dbReference>
<dbReference type="SUPFAM" id="SSF100950">
    <property type="entry name" value="NagB/RpiA/CoA transferase-like"/>
    <property type="match status" value="1"/>
</dbReference>
<dbReference type="SMART" id="SM00882">
    <property type="entry name" value="CoA_trans"/>
    <property type="match status" value="1"/>
</dbReference>
<comment type="caution">
    <text evidence="3">The sequence shown here is derived from an EMBL/GenBank/DDBJ whole genome shotgun (WGS) entry which is preliminary data.</text>
</comment>
<dbReference type="Proteomes" id="UP001596109">
    <property type="component" value="Unassembled WGS sequence"/>
</dbReference>
<dbReference type="PANTHER" id="PTHR13707:SF57">
    <property type="entry name" value="SUCCINYL-COA:3-KETOACID COENZYME A TRANSFERASE SUBUNIT B-RELATED"/>
    <property type="match status" value="1"/>
</dbReference>
<dbReference type="PANTHER" id="PTHR13707">
    <property type="entry name" value="KETOACID-COENZYME A TRANSFERASE"/>
    <property type="match status" value="1"/>
</dbReference>
<evidence type="ECO:0000256" key="1">
    <source>
        <dbReference type="ARBA" id="ARBA00007047"/>
    </source>
</evidence>
<evidence type="ECO:0000313" key="4">
    <source>
        <dbReference type="Proteomes" id="UP001596109"/>
    </source>
</evidence>
<organism evidence="3 4">
    <name type="scientific">Sporosarcina soli</name>
    <dbReference type="NCBI Taxonomy" id="334736"/>
    <lineage>
        <taxon>Bacteria</taxon>
        <taxon>Bacillati</taxon>
        <taxon>Bacillota</taxon>
        <taxon>Bacilli</taxon>
        <taxon>Bacillales</taxon>
        <taxon>Caryophanaceae</taxon>
        <taxon>Sporosarcina</taxon>
    </lineage>
</organism>
<protein>
    <submittedName>
        <fullName evidence="3">3-oxoacid CoA-transferase subunit B</fullName>
    </submittedName>
</protein>
<sequence length="218" mass="23304">MTNNKNIQTLIAERAAKELTERSIVNLGIGIPTLVAKYIDSDLVQFHTENGLLGVTDVDEEQIDPNLVNAGKLPVGQAMGASFFNSADSFGMIRGGHVDVAILGVLQVDAQGRIANWAVPGKNIIGVGGAMDLLVGAKKVIVTTTHTSKDGKSKLLQECTYPITSTRSVDIIITELAVFHVKNKTLHLVELMPGVTLEQVTQHTEAAFVNDLEGSFVS</sequence>
<comment type="similarity">
    <text evidence="1">Belongs to the 3-oxoacid CoA-transferase subunit B family.</text>
</comment>
<reference evidence="4" key="1">
    <citation type="journal article" date="2019" name="Int. J. Syst. Evol. Microbiol.">
        <title>The Global Catalogue of Microorganisms (GCM) 10K type strain sequencing project: providing services to taxonomists for standard genome sequencing and annotation.</title>
        <authorList>
            <consortium name="The Broad Institute Genomics Platform"/>
            <consortium name="The Broad Institute Genome Sequencing Center for Infectious Disease"/>
            <person name="Wu L."/>
            <person name="Ma J."/>
        </authorList>
    </citation>
    <scope>NUCLEOTIDE SEQUENCE [LARGE SCALE GENOMIC DNA]</scope>
    <source>
        <strain evidence="4">CGMCC 4.1434</strain>
    </source>
</reference>
<dbReference type="InterPro" id="IPR037171">
    <property type="entry name" value="NagB/RpiA_transferase-like"/>
</dbReference>
<evidence type="ECO:0000313" key="3">
    <source>
        <dbReference type="EMBL" id="MFC5589012.1"/>
    </source>
</evidence>
<gene>
    <name evidence="3" type="ORF">ACFPRA_08945</name>
</gene>
<dbReference type="Gene3D" id="3.40.1080.10">
    <property type="entry name" value="Glutaconate Coenzyme A-transferase"/>
    <property type="match status" value="1"/>
</dbReference>
<dbReference type="EMBL" id="JBHSNO010000005">
    <property type="protein sequence ID" value="MFC5589012.1"/>
    <property type="molecule type" value="Genomic_DNA"/>
</dbReference>
<keyword evidence="4" id="KW-1185">Reference proteome</keyword>
<accession>A0ABW0TII8</accession>
<name>A0ABW0TII8_9BACL</name>
<proteinExistence type="inferred from homology"/>
<dbReference type="RefSeq" id="WP_381432948.1">
    <property type="nucleotide sequence ID" value="NZ_JBHSNO010000005.1"/>
</dbReference>
<dbReference type="InterPro" id="IPR012791">
    <property type="entry name" value="3-oxoacid_CoA-transf_B"/>
</dbReference>
<dbReference type="NCBIfam" id="TIGR02428">
    <property type="entry name" value="pcaJ_scoB_fam"/>
    <property type="match status" value="1"/>
</dbReference>